<evidence type="ECO:0000256" key="5">
    <source>
        <dbReference type="ARBA" id="ARBA00022692"/>
    </source>
</evidence>
<sequence length="314" mass="33235">MLVRLATTVPVLWGISVVVFSLVRFIPGDPSHAILLSMVDPGADLSSLEQDLARLRADLGLDRPYLTQYADWLGNVLAGNLGTSLRSGDPVTDELWRRLPATLELAGAALVVMVVVAVPTGIVGAARHGAAADRLARMLALVGVSVPGFLLGLLLMYGFSVHLGWLPTSGHGTPAHLVLPAVTLGLGLAAGTSRLLRAGLLDALSQPYMVTAEAKGLPWRQMLLRHALRNALLPVLTNTGLIVGGLFGGAVIVETVFSWPGIGRYIVDAITGRDYPVIQAFVLAMSLMYGLVNLVVDIGYRFADPRVRVEGAEA</sequence>
<dbReference type="Proteomes" id="UP000653674">
    <property type="component" value="Unassembled WGS sequence"/>
</dbReference>
<evidence type="ECO:0000259" key="14">
    <source>
        <dbReference type="PROSITE" id="PS50928"/>
    </source>
</evidence>
<keyword evidence="6 13" id="KW-1133">Transmembrane helix</keyword>
<dbReference type="InterPro" id="IPR045621">
    <property type="entry name" value="BPD_transp_1_N"/>
</dbReference>
<feature type="transmembrane region" description="Helical" evidence="13">
    <location>
        <begin position="277"/>
        <end position="296"/>
    </location>
</feature>
<feature type="transmembrane region" description="Helical" evidence="13">
    <location>
        <begin position="177"/>
        <end position="196"/>
    </location>
</feature>
<dbReference type="InterPro" id="IPR000515">
    <property type="entry name" value="MetI-like"/>
</dbReference>
<comment type="caution">
    <text evidence="15">The sequence shown here is derived from an EMBL/GenBank/DDBJ whole genome shotgun (WGS) entry which is preliminary data.</text>
</comment>
<dbReference type="PROSITE" id="PS50928">
    <property type="entry name" value="ABC_TM1"/>
    <property type="match status" value="1"/>
</dbReference>
<dbReference type="GO" id="GO:0005886">
    <property type="term" value="C:plasma membrane"/>
    <property type="evidence" value="ECO:0007669"/>
    <property type="project" value="UniProtKB-SubCell"/>
</dbReference>
<evidence type="ECO:0000256" key="12">
    <source>
        <dbReference type="ARBA" id="ARBA00044774"/>
    </source>
</evidence>
<keyword evidence="8" id="KW-0921">Nickel transport</keyword>
<feature type="domain" description="ABC transmembrane type-1" evidence="14">
    <location>
        <begin position="99"/>
        <end position="300"/>
    </location>
</feature>
<evidence type="ECO:0000256" key="3">
    <source>
        <dbReference type="ARBA" id="ARBA00022475"/>
    </source>
</evidence>
<evidence type="ECO:0000256" key="10">
    <source>
        <dbReference type="ARBA" id="ARBA00024202"/>
    </source>
</evidence>
<evidence type="ECO:0000313" key="15">
    <source>
        <dbReference type="EMBL" id="GIG76414.1"/>
    </source>
</evidence>
<keyword evidence="16" id="KW-1185">Reference proteome</keyword>
<feature type="transmembrane region" description="Helical" evidence="13">
    <location>
        <begin position="138"/>
        <end position="157"/>
    </location>
</feature>
<keyword evidence="2 13" id="KW-0813">Transport</keyword>
<evidence type="ECO:0000256" key="6">
    <source>
        <dbReference type="ARBA" id="ARBA00022989"/>
    </source>
</evidence>
<gene>
    <name evidence="15" type="ORF">Pfl04_48180</name>
</gene>
<dbReference type="PANTHER" id="PTHR43163:SF6">
    <property type="entry name" value="DIPEPTIDE TRANSPORT SYSTEM PERMEASE PROTEIN DPPB-RELATED"/>
    <property type="match status" value="1"/>
</dbReference>
<keyword evidence="4" id="KW-0533">Nickel</keyword>
<keyword evidence="9 13" id="KW-0472">Membrane</keyword>
<feature type="transmembrane region" description="Helical" evidence="13">
    <location>
        <begin position="7"/>
        <end position="26"/>
    </location>
</feature>
<name>A0A8J3PPI7_9ACTN</name>
<evidence type="ECO:0000256" key="13">
    <source>
        <dbReference type="RuleBase" id="RU363032"/>
    </source>
</evidence>
<protein>
    <recommendedName>
        <fullName evidence="12">Nickel import system permease protein NikB</fullName>
    </recommendedName>
</protein>
<evidence type="ECO:0000256" key="1">
    <source>
        <dbReference type="ARBA" id="ARBA00004651"/>
    </source>
</evidence>
<dbReference type="CDD" id="cd06261">
    <property type="entry name" value="TM_PBP2"/>
    <property type="match status" value="1"/>
</dbReference>
<evidence type="ECO:0000256" key="9">
    <source>
        <dbReference type="ARBA" id="ARBA00023136"/>
    </source>
</evidence>
<dbReference type="Pfam" id="PF00528">
    <property type="entry name" value="BPD_transp_1"/>
    <property type="match status" value="1"/>
</dbReference>
<organism evidence="15 16">
    <name type="scientific">Planosporangium flavigriseum</name>
    <dbReference type="NCBI Taxonomy" id="373681"/>
    <lineage>
        <taxon>Bacteria</taxon>
        <taxon>Bacillati</taxon>
        <taxon>Actinomycetota</taxon>
        <taxon>Actinomycetes</taxon>
        <taxon>Micromonosporales</taxon>
        <taxon>Micromonosporaceae</taxon>
        <taxon>Planosporangium</taxon>
    </lineage>
</organism>
<dbReference type="InterPro" id="IPR035906">
    <property type="entry name" value="MetI-like_sf"/>
</dbReference>
<dbReference type="PANTHER" id="PTHR43163">
    <property type="entry name" value="DIPEPTIDE TRANSPORT SYSTEM PERMEASE PROTEIN DPPB-RELATED"/>
    <property type="match status" value="1"/>
</dbReference>
<feature type="transmembrane region" description="Helical" evidence="13">
    <location>
        <begin position="105"/>
        <end position="126"/>
    </location>
</feature>
<dbReference type="Pfam" id="PF19300">
    <property type="entry name" value="BPD_transp_1_N"/>
    <property type="match status" value="1"/>
</dbReference>
<keyword evidence="5 13" id="KW-0812">Transmembrane</keyword>
<dbReference type="SUPFAM" id="SSF161098">
    <property type="entry name" value="MetI-like"/>
    <property type="match status" value="1"/>
</dbReference>
<dbReference type="NCBIfam" id="NF045470">
    <property type="entry name" value="Opp2B"/>
    <property type="match status" value="1"/>
</dbReference>
<dbReference type="EMBL" id="BONU01000054">
    <property type="protein sequence ID" value="GIG76414.1"/>
    <property type="molecule type" value="Genomic_DNA"/>
</dbReference>
<dbReference type="GO" id="GO:0015099">
    <property type="term" value="F:nickel cation transmembrane transporter activity"/>
    <property type="evidence" value="ECO:0007669"/>
    <property type="project" value="InterPro"/>
</dbReference>
<comment type="subcellular location">
    <subcellularLocation>
        <location evidence="1 13">Cell membrane</location>
        <topology evidence="1 13">Multi-pass membrane protein</topology>
    </subcellularLocation>
</comment>
<proteinExistence type="inferred from homology"/>
<dbReference type="InterPro" id="IPR050045">
    <property type="entry name" value="Opp2B"/>
</dbReference>
<evidence type="ECO:0000256" key="2">
    <source>
        <dbReference type="ARBA" id="ARBA00022448"/>
    </source>
</evidence>
<evidence type="ECO:0000256" key="11">
    <source>
        <dbReference type="ARBA" id="ARBA00038669"/>
    </source>
</evidence>
<evidence type="ECO:0000313" key="16">
    <source>
        <dbReference type="Proteomes" id="UP000653674"/>
    </source>
</evidence>
<keyword evidence="3" id="KW-1003">Cell membrane</keyword>
<dbReference type="Gene3D" id="1.10.3720.10">
    <property type="entry name" value="MetI-like"/>
    <property type="match status" value="1"/>
</dbReference>
<evidence type="ECO:0000256" key="4">
    <source>
        <dbReference type="ARBA" id="ARBA00022596"/>
    </source>
</evidence>
<feature type="transmembrane region" description="Helical" evidence="13">
    <location>
        <begin position="231"/>
        <end position="257"/>
    </location>
</feature>
<dbReference type="AlphaFoldDB" id="A0A8J3PPI7"/>
<dbReference type="GO" id="GO:0071916">
    <property type="term" value="F:dipeptide transmembrane transporter activity"/>
    <property type="evidence" value="ECO:0007669"/>
    <property type="project" value="TreeGrafter"/>
</dbReference>
<evidence type="ECO:0000256" key="7">
    <source>
        <dbReference type="ARBA" id="ARBA00023065"/>
    </source>
</evidence>
<comment type="similarity">
    <text evidence="10">Belongs to the binding-protein-dependent transport system permease family. OppBC subfamily.</text>
</comment>
<comment type="subunit">
    <text evidence="11">The complex is composed of two ATP-binding proteins (NikD and NikE), two transmembrane proteins (NikB and NikC) and a solute-binding protein (NikA).</text>
</comment>
<dbReference type="RefSeq" id="WP_203981594.1">
    <property type="nucleotide sequence ID" value="NZ_BAAAQJ010000021.1"/>
</dbReference>
<accession>A0A8J3PPI7</accession>
<reference evidence="15" key="1">
    <citation type="submission" date="2021-01" db="EMBL/GenBank/DDBJ databases">
        <title>Whole genome shotgun sequence of Planosporangium flavigriseum NBRC 105377.</title>
        <authorList>
            <person name="Komaki H."/>
            <person name="Tamura T."/>
        </authorList>
    </citation>
    <scope>NUCLEOTIDE SEQUENCE</scope>
    <source>
        <strain evidence="15">NBRC 105377</strain>
    </source>
</reference>
<evidence type="ECO:0000256" key="8">
    <source>
        <dbReference type="ARBA" id="ARBA00023112"/>
    </source>
</evidence>
<keyword evidence="7" id="KW-0406">Ion transport</keyword>